<sequence>MMKFSSSSLQRANIINVSEKRVFKKRIYNFKQRLQELITQKIKEMQSTIQKEKANYDFIDSLRFIAIITIVIEHSYMWPPSIYFQTRGEQLIQTITMELFKFGTITFYILAGFLIGDKIHTTTSLNYLKRRFDGTFKPWLFWIIIFLILIYADITVIYFKGGDAPAFEKPFEFFWGRIQYIIADTSFWFILNFLGSISILLIFRKYLYQYWLGILLGFCSIFYSINIYFEWIPSRHTTAILGFVVYLWLGVIMNKYFQAFNSFIKKSNVWLLVFLTAITFGFSCLESLFIMDYSRLKTDPYNTLRFTNIIYSLAAFLLLYKIGNIKWIKNLNPRSSTYGIHLVHYIIIVQILPLIFKPLHITPEGKSSFDLVVIQYGRFLFTYVVSYILVYLINKIDRIKWIVGQ</sequence>
<evidence type="ECO:0000256" key="6">
    <source>
        <dbReference type="ARBA" id="ARBA00023136"/>
    </source>
</evidence>
<accession>A0A7K0FZX4</accession>
<dbReference type="GO" id="GO:0009246">
    <property type="term" value="P:enterobacterial common antigen biosynthetic process"/>
    <property type="evidence" value="ECO:0007669"/>
    <property type="project" value="TreeGrafter"/>
</dbReference>
<gene>
    <name evidence="9" type="ORF">GJU39_12470</name>
</gene>
<feature type="transmembrane region" description="Helical" evidence="7">
    <location>
        <begin position="139"/>
        <end position="159"/>
    </location>
</feature>
<evidence type="ECO:0000256" key="7">
    <source>
        <dbReference type="SAM" id="Phobius"/>
    </source>
</evidence>
<keyword evidence="6 7" id="KW-0472">Membrane</keyword>
<evidence type="ECO:0000259" key="8">
    <source>
        <dbReference type="Pfam" id="PF01757"/>
    </source>
</evidence>
<dbReference type="PANTHER" id="PTHR40074:SF2">
    <property type="entry name" value="O-ACETYLTRANSFERASE WECH"/>
    <property type="match status" value="1"/>
</dbReference>
<comment type="caution">
    <text evidence="9">The sequence shown here is derived from an EMBL/GenBank/DDBJ whole genome shotgun (WGS) entry which is preliminary data.</text>
</comment>
<evidence type="ECO:0000313" key="9">
    <source>
        <dbReference type="EMBL" id="MRX76902.1"/>
    </source>
</evidence>
<name>A0A7K0FZX4_9SPHI</name>
<comment type="subcellular location">
    <subcellularLocation>
        <location evidence="1">Cell membrane</location>
        <topology evidence="1">Multi-pass membrane protein</topology>
    </subcellularLocation>
</comment>
<feature type="transmembrane region" description="Helical" evidence="7">
    <location>
        <begin position="210"/>
        <end position="232"/>
    </location>
</feature>
<feature type="transmembrane region" description="Helical" evidence="7">
    <location>
        <begin position="179"/>
        <end position="203"/>
    </location>
</feature>
<reference evidence="9 10" key="1">
    <citation type="submission" date="2019-11" db="EMBL/GenBank/DDBJ databases">
        <title>Pedobacter petrophilus genome.</title>
        <authorList>
            <person name="Feldbauer M.J."/>
            <person name="Newman J.D."/>
        </authorList>
    </citation>
    <scope>NUCLEOTIDE SEQUENCE [LARGE SCALE GENOMIC DNA]</scope>
    <source>
        <strain evidence="9 10">LMG 29686</strain>
    </source>
</reference>
<dbReference type="RefSeq" id="WP_154281128.1">
    <property type="nucleotide sequence ID" value="NZ_JBHUJQ010000001.1"/>
</dbReference>
<feature type="transmembrane region" description="Helical" evidence="7">
    <location>
        <begin position="269"/>
        <end position="291"/>
    </location>
</feature>
<evidence type="ECO:0000256" key="2">
    <source>
        <dbReference type="ARBA" id="ARBA00007400"/>
    </source>
</evidence>
<keyword evidence="4 7" id="KW-0812">Transmembrane</keyword>
<feature type="transmembrane region" description="Helical" evidence="7">
    <location>
        <begin position="303"/>
        <end position="323"/>
    </location>
</feature>
<feature type="transmembrane region" description="Helical" evidence="7">
    <location>
        <begin position="238"/>
        <end position="257"/>
    </location>
</feature>
<dbReference type="GO" id="GO:0005886">
    <property type="term" value="C:plasma membrane"/>
    <property type="evidence" value="ECO:0007669"/>
    <property type="project" value="UniProtKB-SubCell"/>
</dbReference>
<evidence type="ECO:0000256" key="3">
    <source>
        <dbReference type="ARBA" id="ARBA00022475"/>
    </source>
</evidence>
<evidence type="ECO:0000256" key="5">
    <source>
        <dbReference type="ARBA" id="ARBA00022989"/>
    </source>
</evidence>
<organism evidence="9 10">
    <name type="scientific">Pedobacter petrophilus</name>
    <dbReference type="NCBI Taxonomy" id="1908241"/>
    <lineage>
        <taxon>Bacteria</taxon>
        <taxon>Pseudomonadati</taxon>
        <taxon>Bacteroidota</taxon>
        <taxon>Sphingobacteriia</taxon>
        <taxon>Sphingobacteriales</taxon>
        <taxon>Sphingobacteriaceae</taxon>
        <taxon>Pedobacter</taxon>
    </lineage>
</organism>
<dbReference type="PANTHER" id="PTHR40074">
    <property type="entry name" value="O-ACETYLTRANSFERASE WECH"/>
    <property type="match status" value="1"/>
</dbReference>
<feature type="transmembrane region" description="Helical" evidence="7">
    <location>
        <begin position="335"/>
        <end position="356"/>
    </location>
</feature>
<keyword evidence="10" id="KW-1185">Reference proteome</keyword>
<dbReference type="GO" id="GO:0016413">
    <property type="term" value="F:O-acetyltransferase activity"/>
    <property type="evidence" value="ECO:0007669"/>
    <property type="project" value="TreeGrafter"/>
</dbReference>
<dbReference type="OrthoDB" id="1495770at2"/>
<evidence type="ECO:0000256" key="1">
    <source>
        <dbReference type="ARBA" id="ARBA00004651"/>
    </source>
</evidence>
<feature type="transmembrane region" description="Helical" evidence="7">
    <location>
        <begin position="61"/>
        <end position="79"/>
    </location>
</feature>
<protein>
    <recommendedName>
        <fullName evidence="8">Acyltransferase 3 domain-containing protein</fullName>
    </recommendedName>
</protein>
<keyword evidence="5 7" id="KW-1133">Transmembrane helix</keyword>
<feature type="domain" description="Acyltransferase 3" evidence="8">
    <location>
        <begin position="57"/>
        <end position="389"/>
    </location>
</feature>
<comment type="similarity">
    <text evidence="2">Belongs to the acyltransferase 3 family.</text>
</comment>
<evidence type="ECO:0000313" key="10">
    <source>
        <dbReference type="Proteomes" id="UP000487757"/>
    </source>
</evidence>
<dbReference type="Pfam" id="PF01757">
    <property type="entry name" value="Acyl_transf_3"/>
    <property type="match status" value="1"/>
</dbReference>
<feature type="transmembrane region" description="Helical" evidence="7">
    <location>
        <begin position="376"/>
        <end position="393"/>
    </location>
</feature>
<dbReference type="Proteomes" id="UP000487757">
    <property type="component" value="Unassembled WGS sequence"/>
</dbReference>
<evidence type="ECO:0000256" key="4">
    <source>
        <dbReference type="ARBA" id="ARBA00022692"/>
    </source>
</evidence>
<proteinExistence type="inferred from homology"/>
<dbReference type="EMBL" id="WKKH01000017">
    <property type="protein sequence ID" value="MRX76902.1"/>
    <property type="molecule type" value="Genomic_DNA"/>
</dbReference>
<feature type="transmembrane region" description="Helical" evidence="7">
    <location>
        <begin position="99"/>
        <end position="119"/>
    </location>
</feature>
<dbReference type="AlphaFoldDB" id="A0A7K0FZX4"/>
<dbReference type="InterPro" id="IPR002656">
    <property type="entry name" value="Acyl_transf_3_dom"/>
</dbReference>
<keyword evidence="3" id="KW-1003">Cell membrane</keyword>